<sequence>MPQAPLLLLLLLPTITPFKTLRCDTSSSPSAIKYVPPKVDLGLQNATCTVKAKKRITEGMQVEIHACYKITTYTSWGVFQDCDAKEEITRQYPGCIVGDEIPSDPCTAWWWRGNGPDIWKLASQRYKTEVCICLPSVSATVAVSNHPPPIYCSFDDCSTCTVRDLAAGLCTLRSMKDIKFVPKVLEAEEQETDESGVFHFHTRHIELPTFHSSYPLTADLKYSDANIKIECKLVQRPRRRKRDDVQQYVFDALAPHLAESKMTSWTISTLQDTILSQPLIDYTKYVQAILKRNDIVGTVNSGLVLYWSCDQVNADFLPWTNDTFYPPVTVNGSLQYLHPYTGILFSSSPPAPHGLYSLIYVDTKHYLGSVGSGTTPHTISTTHVLSSAYENVELDALQDFRLGSHYIDPTSVAIGPLQDPLAAAHESSKRLLDAAALHSVGLGYVYQYDPMYLIKDLLVKVATIGGVMYFCYCMFICFKYLYHFIVWGQLILKPPALIP</sequence>
<organism evidence="2">
    <name type="scientific">Wuhan sharpbelly bornavirus</name>
    <dbReference type="NCBI Taxonomy" id="2116489"/>
    <lineage>
        <taxon>Viruses</taxon>
        <taxon>Riboviria</taxon>
        <taxon>Orthornavirae</taxon>
        <taxon>Negarnaviricota</taxon>
        <taxon>Haploviricotina</taxon>
        <taxon>Monjiviricetes</taxon>
        <taxon>Mononegavirales</taxon>
        <taxon>Bornaviridae</taxon>
        <taxon>Cultervirus</taxon>
        <taxon>Cultervirus hemicultri</taxon>
    </lineage>
</organism>
<protein>
    <submittedName>
        <fullName evidence="2">Glycoprotein</fullName>
    </submittedName>
</protein>
<keyword evidence="1" id="KW-0472">Membrane</keyword>
<keyword evidence="3" id="KW-1185">Reference proteome</keyword>
<dbReference type="EMBL" id="MG599939">
    <property type="protein sequence ID" value="AVM87539.1"/>
    <property type="molecule type" value="Viral_cRNA"/>
</dbReference>
<accession>A0A2P1GNX3</accession>
<dbReference type="Pfam" id="PF06208">
    <property type="entry name" value="BDV_G"/>
    <property type="match status" value="1"/>
</dbReference>
<evidence type="ECO:0000313" key="2">
    <source>
        <dbReference type="EMBL" id="AVM87539.1"/>
    </source>
</evidence>
<dbReference type="KEGG" id="vg:65100051"/>
<name>A0A2P1GNX3_9MONO</name>
<reference evidence="2" key="1">
    <citation type="journal article" date="2018" name="Nature">
        <title>The evolutionary history of vertebrate RNA viruses.</title>
        <authorList>
            <person name="Shi M."/>
            <person name="Lin X.D."/>
            <person name="Chen X."/>
            <person name="Tian J.H."/>
            <person name="Chen L.J."/>
            <person name="Li K."/>
            <person name="Wang W."/>
            <person name="Eden J.S."/>
            <person name="Shen J.J."/>
            <person name="Liu L."/>
            <person name="Holmes E.C."/>
            <person name="Zhang Y.Z."/>
        </authorList>
    </citation>
    <scope>NUCLEOTIDE SEQUENCE [LARGE SCALE GENOMIC DNA]</scope>
    <source>
        <strain evidence="2">DSYS4497</strain>
    </source>
</reference>
<keyword evidence="1" id="KW-0812">Transmembrane</keyword>
<evidence type="ECO:0000256" key="1">
    <source>
        <dbReference type="SAM" id="Phobius"/>
    </source>
</evidence>
<dbReference type="GeneID" id="65100051"/>
<dbReference type="Proteomes" id="UP000297116">
    <property type="component" value="Segment"/>
</dbReference>
<dbReference type="RefSeq" id="YP_010085028.1">
    <property type="nucleotide sequence ID" value="NC_055169.1"/>
</dbReference>
<evidence type="ECO:0000313" key="3">
    <source>
        <dbReference type="Proteomes" id="UP000297116"/>
    </source>
</evidence>
<keyword evidence="1" id="KW-1133">Transmembrane helix</keyword>
<proteinExistence type="predicted"/>
<dbReference type="InterPro" id="IPR009344">
    <property type="entry name" value="BDV_G"/>
</dbReference>
<feature type="transmembrane region" description="Helical" evidence="1">
    <location>
        <begin position="457"/>
        <end position="482"/>
    </location>
</feature>